<reference evidence="2 3" key="1">
    <citation type="submission" date="2016-10" db="EMBL/GenBank/DDBJ databases">
        <authorList>
            <person name="de Groot N.N."/>
        </authorList>
    </citation>
    <scope>NUCLEOTIDE SEQUENCE [LARGE SCALE GENOMIC DNA]</scope>
    <source>
        <strain evidence="2 3">DSM 1801</strain>
    </source>
</reference>
<dbReference type="Proteomes" id="UP000199800">
    <property type="component" value="Unassembled WGS sequence"/>
</dbReference>
<gene>
    <name evidence="2" type="ORF">SAMN04487772_1306</name>
</gene>
<accession>A0A1I0FC54</accession>
<name>A0A1I0FC54_9FIRM</name>
<organism evidence="2 3">
    <name type="scientific">[Clostridium] polysaccharolyticum</name>
    <dbReference type="NCBI Taxonomy" id="29364"/>
    <lineage>
        <taxon>Bacteria</taxon>
        <taxon>Bacillati</taxon>
        <taxon>Bacillota</taxon>
        <taxon>Clostridia</taxon>
        <taxon>Lachnospirales</taxon>
        <taxon>Lachnospiraceae</taxon>
    </lineage>
</organism>
<evidence type="ECO:0000313" key="3">
    <source>
        <dbReference type="Proteomes" id="UP000199800"/>
    </source>
</evidence>
<keyword evidence="3" id="KW-1185">Reference proteome</keyword>
<dbReference type="OrthoDB" id="9795825at2"/>
<evidence type="ECO:0000313" key="2">
    <source>
        <dbReference type="EMBL" id="SET55730.1"/>
    </source>
</evidence>
<keyword evidence="1" id="KW-1133">Transmembrane helix</keyword>
<dbReference type="EMBL" id="FOHN01000030">
    <property type="protein sequence ID" value="SET55730.1"/>
    <property type="molecule type" value="Genomic_DNA"/>
</dbReference>
<keyword evidence="1" id="KW-0812">Transmembrane</keyword>
<protein>
    <submittedName>
        <fullName evidence="2">Uncharacterized protein</fullName>
    </submittedName>
</protein>
<sequence length="200" mass="23243">MADEKKHKQRINGKSIVLVILLFAVILGFYMSTSGGKKNEKKDDEFTILKEKNIEDSYPETPREVVKLYGRIVKCIYGKDMTSDKVEALVNQLRVLFDEELLEENPLEMQLQALDYDLKNFYENKEVIFNYEVNKNSLVTGKVDGIESATVELSFSLRKDKEYARSKELFLLRQDSDGKWKIVGWQLIKKEDKSKSAKEK</sequence>
<dbReference type="AlphaFoldDB" id="A0A1I0FC54"/>
<keyword evidence="1" id="KW-0472">Membrane</keyword>
<dbReference type="STRING" id="29364.SAMN04487772_1306"/>
<dbReference type="RefSeq" id="WP_092478780.1">
    <property type="nucleotide sequence ID" value="NZ_FOHN01000030.1"/>
</dbReference>
<proteinExistence type="predicted"/>
<dbReference type="Pfam" id="PF20462">
    <property type="entry name" value="DUF6715"/>
    <property type="match status" value="1"/>
</dbReference>
<evidence type="ECO:0000256" key="1">
    <source>
        <dbReference type="SAM" id="Phobius"/>
    </source>
</evidence>
<feature type="transmembrane region" description="Helical" evidence="1">
    <location>
        <begin position="12"/>
        <end position="31"/>
    </location>
</feature>
<dbReference type="InterPro" id="IPR046563">
    <property type="entry name" value="DUF6715"/>
</dbReference>